<proteinExistence type="predicted"/>
<dbReference type="EMBL" id="DRBS01000269">
    <property type="protein sequence ID" value="HDD44646.1"/>
    <property type="molecule type" value="Genomic_DNA"/>
</dbReference>
<evidence type="ECO:0000313" key="1">
    <source>
        <dbReference type="EMBL" id="HDD44646.1"/>
    </source>
</evidence>
<dbReference type="SUPFAM" id="SSF48295">
    <property type="entry name" value="TrpR-like"/>
    <property type="match status" value="1"/>
</dbReference>
<dbReference type="GO" id="GO:0043565">
    <property type="term" value="F:sequence-specific DNA binding"/>
    <property type="evidence" value="ECO:0007669"/>
    <property type="project" value="InterPro"/>
</dbReference>
<accession>A0A7C0Y3C2</accession>
<gene>
    <name evidence="1" type="ORF">ENG63_07295</name>
</gene>
<sequence>MKKGCKMKRRRQYTRDFKIGVIREVESGKTLAQVSRE</sequence>
<comment type="caution">
    <text evidence="1">The sequence shown here is derived from an EMBL/GenBank/DDBJ whole genome shotgun (WGS) entry which is preliminary data.</text>
</comment>
<dbReference type="InterPro" id="IPR002514">
    <property type="entry name" value="Transposase_8"/>
</dbReference>
<dbReference type="Proteomes" id="UP000886289">
    <property type="component" value="Unassembled WGS sequence"/>
</dbReference>
<name>A0A7C0Y3C2_DESA2</name>
<protein>
    <recommendedName>
        <fullName evidence="2">Transposase</fullName>
    </recommendedName>
</protein>
<reference evidence="1" key="1">
    <citation type="journal article" date="2020" name="mSystems">
        <title>Genome- and Community-Level Interaction Insights into Carbon Utilization and Element Cycling Functions of Hydrothermarchaeota in Hydrothermal Sediment.</title>
        <authorList>
            <person name="Zhou Z."/>
            <person name="Liu Y."/>
            <person name="Xu W."/>
            <person name="Pan J."/>
            <person name="Luo Z.H."/>
            <person name="Li M."/>
        </authorList>
    </citation>
    <scope>NUCLEOTIDE SEQUENCE [LARGE SCALE GENOMIC DNA]</scope>
    <source>
        <strain evidence="1">HyVt-233</strain>
    </source>
</reference>
<dbReference type="GO" id="GO:0006313">
    <property type="term" value="P:DNA transposition"/>
    <property type="evidence" value="ECO:0007669"/>
    <property type="project" value="InterPro"/>
</dbReference>
<feature type="non-terminal residue" evidence="1">
    <location>
        <position position="37"/>
    </location>
</feature>
<dbReference type="Pfam" id="PF01527">
    <property type="entry name" value="HTH_Tnp_1"/>
    <property type="match status" value="1"/>
</dbReference>
<dbReference type="AlphaFoldDB" id="A0A7C0Y3C2"/>
<dbReference type="InterPro" id="IPR010921">
    <property type="entry name" value="Trp_repressor/repl_initiator"/>
</dbReference>
<organism evidence="1">
    <name type="scientific">Desulfofervidus auxilii</name>
    <dbReference type="NCBI Taxonomy" id="1621989"/>
    <lineage>
        <taxon>Bacteria</taxon>
        <taxon>Pseudomonadati</taxon>
        <taxon>Thermodesulfobacteriota</taxon>
        <taxon>Candidatus Desulfofervidia</taxon>
        <taxon>Candidatus Desulfofervidales</taxon>
        <taxon>Candidatus Desulfofervidaceae</taxon>
        <taxon>Candidatus Desulfofervidus</taxon>
    </lineage>
</organism>
<dbReference type="GO" id="GO:0004803">
    <property type="term" value="F:transposase activity"/>
    <property type="evidence" value="ECO:0007669"/>
    <property type="project" value="InterPro"/>
</dbReference>
<evidence type="ECO:0008006" key="2">
    <source>
        <dbReference type="Google" id="ProtNLM"/>
    </source>
</evidence>